<keyword evidence="8" id="KW-1185">Reference proteome</keyword>
<evidence type="ECO:0000313" key="8">
    <source>
        <dbReference type="Proteomes" id="UP001054252"/>
    </source>
</evidence>
<proteinExistence type="inferred from homology"/>
<evidence type="ECO:0000313" key="7">
    <source>
        <dbReference type="EMBL" id="GKV02306.1"/>
    </source>
</evidence>
<name>A0AAV5IR79_9ROSI</name>
<dbReference type="AlphaFoldDB" id="A0AAV5IR79"/>
<evidence type="ECO:0000259" key="6">
    <source>
        <dbReference type="Pfam" id="PF03016"/>
    </source>
</evidence>
<evidence type="ECO:0000256" key="1">
    <source>
        <dbReference type="ARBA" id="ARBA00004323"/>
    </source>
</evidence>
<evidence type="ECO:0000256" key="2">
    <source>
        <dbReference type="ARBA" id="ARBA00010271"/>
    </source>
</evidence>
<sequence>MPRKRTEANALWTPSYYTTKFCLCPRGSQMDLARIADAIHYGCVPVIWPDLDDLPLSRILRWELFSLKLKKDIVHAIEVEEFLQSISDAEYKARQNNTVKVQMHFHWNSPPLRYDAFHCIMLQLFERYMDRHRTFELAKATKIDW</sequence>
<dbReference type="EMBL" id="BPVZ01000018">
    <property type="protein sequence ID" value="GKV02306.1"/>
    <property type="molecule type" value="Genomic_DNA"/>
</dbReference>
<dbReference type="InterPro" id="IPR040911">
    <property type="entry name" value="Exostosin_GT47"/>
</dbReference>
<dbReference type="PANTHER" id="PTHR11062:SF43">
    <property type="entry name" value="EXOSTOSIN FAMILY PROTEIN"/>
    <property type="match status" value="1"/>
</dbReference>
<gene>
    <name evidence="7" type="ORF">SLEP1_g14760</name>
</gene>
<keyword evidence="4" id="KW-0812">Transmembrane</keyword>
<dbReference type="InterPro" id="IPR004263">
    <property type="entry name" value="Exostosin"/>
</dbReference>
<accession>A0AAV5IR79</accession>
<evidence type="ECO:0000256" key="3">
    <source>
        <dbReference type="ARBA" id="ARBA00022676"/>
    </source>
</evidence>
<dbReference type="PANTHER" id="PTHR11062">
    <property type="entry name" value="EXOSTOSIN HEPARAN SULFATE GLYCOSYLTRANSFERASE -RELATED"/>
    <property type="match status" value="1"/>
</dbReference>
<keyword evidence="4" id="KW-0735">Signal-anchor</keyword>
<comment type="caution">
    <text evidence="7">The sequence shown here is derived from an EMBL/GenBank/DDBJ whole genome shotgun (WGS) entry which is preliminary data.</text>
</comment>
<comment type="similarity">
    <text evidence="2">Belongs to the glycosyltransferase 47 family.</text>
</comment>
<keyword evidence="5" id="KW-0333">Golgi apparatus</keyword>
<organism evidence="7 8">
    <name type="scientific">Rubroshorea leprosula</name>
    <dbReference type="NCBI Taxonomy" id="152421"/>
    <lineage>
        <taxon>Eukaryota</taxon>
        <taxon>Viridiplantae</taxon>
        <taxon>Streptophyta</taxon>
        <taxon>Embryophyta</taxon>
        <taxon>Tracheophyta</taxon>
        <taxon>Spermatophyta</taxon>
        <taxon>Magnoliopsida</taxon>
        <taxon>eudicotyledons</taxon>
        <taxon>Gunneridae</taxon>
        <taxon>Pentapetalae</taxon>
        <taxon>rosids</taxon>
        <taxon>malvids</taxon>
        <taxon>Malvales</taxon>
        <taxon>Dipterocarpaceae</taxon>
        <taxon>Rubroshorea</taxon>
    </lineage>
</organism>
<evidence type="ECO:0000256" key="5">
    <source>
        <dbReference type="ARBA" id="ARBA00023034"/>
    </source>
</evidence>
<keyword evidence="3" id="KW-0328">Glycosyltransferase</keyword>
<dbReference type="GO" id="GO:0000139">
    <property type="term" value="C:Golgi membrane"/>
    <property type="evidence" value="ECO:0007669"/>
    <property type="project" value="UniProtKB-SubCell"/>
</dbReference>
<reference evidence="7 8" key="1">
    <citation type="journal article" date="2021" name="Commun. Biol.">
        <title>The genome of Shorea leprosula (Dipterocarpaceae) highlights the ecological relevance of drought in aseasonal tropical rainforests.</title>
        <authorList>
            <person name="Ng K.K.S."/>
            <person name="Kobayashi M.J."/>
            <person name="Fawcett J.A."/>
            <person name="Hatakeyama M."/>
            <person name="Paape T."/>
            <person name="Ng C.H."/>
            <person name="Ang C.C."/>
            <person name="Tnah L.H."/>
            <person name="Lee C.T."/>
            <person name="Nishiyama T."/>
            <person name="Sese J."/>
            <person name="O'Brien M.J."/>
            <person name="Copetti D."/>
            <person name="Mohd Noor M.I."/>
            <person name="Ong R.C."/>
            <person name="Putra M."/>
            <person name="Sireger I.Z."/>
            <person name="Indrioko S."/>
            <person name="Kosugi Y."/>
            <person name="Izuno A."/>
            <person name="Isagi Y."/>
            <person name="Lee S.L."/>
            <person name="Shimizu K.K."/>
        </authorList>
    </citation>
    <scope>NUCLEOTIDE SEQUENCE [LARGE SCALE GENOMIC DNA]</scope>
    <source>
        <strain evidence="7">214</strain>
    </source>
</reference>
<keyword evidence="3" id="KW-0808">Transferase</keyword>
<dbReference type="Proteomes" id="UP001054252">
    <property type="component" value="Unassembled WGS sequence"/>
</dbReference>
<dbReference type="GO" id="GO:0016757">
    <property type="term" value="F:glycosyltransferase activity"/>
    <property type="evidence" value="ECO:0007669"/>
    <property type="project" value="UniProtKB-KW"/>
</dbReference>
<comment type="subcellular location">
    <subcellularLocation>
        <location evidence="1">Golgi apparatus membrane</location>
        <topology evidence="1">Single-pass type II membrane protein</topology>
    </subcellularLocation>
</comment>
<dbReference type="Pfam" id="PF03016">
    <property type="entry name" value="Exostosin_GT47"/>
    <property type="match status" value="1"/>
</dbReference>
<feature type="domain" description="Exostosin GT47" evidence="6">
    <location>
        <begin position="18"/>
        <end position="76"/>
    </location>
</feature>
<evidence type="ECO:0000256" key="4">
    <source>
        <dbReference type="ARBA" id="ARBA00022968"/>
    </source>
</evidence>
<protein>
    <recommendedName>
        <fullName evidence="6">Exostosin GT47 domain-containing protein</fullName>
    </recommendedName>
</protein>